<evidence type="ECO:0000313" key="4">
    <source>
        <dbReference type="EMBL" id="RHW39949.1"/>
    </source>
</evidence>
<dbReference type="RefSeq" id="WP_118874959.1">
    <property type="nucleotide sequence ID" value="NZ_QWEI01000001.1"/>
</dbReference>
<accession>A0A396SKQ9</accession>
<evidence type="ECO:0000259" key="3">
    <source>
        <dbReference type="Pfam" id="PF03816"/>
    </source>
</evidence>
<dbReference type="AlphaFoldDB" id="A0A396SKQ9"/>
<dbReference type="InterPro" id="IPR004474">
    <property type="entry name" value="LytR_CpsA_psr"/>
</dbReference>
<organism evidence="4 5">
    <name type="scientific">Ureibacillus yapensis</name>
    <dbReference type="NCBI Taxonomy" id="2304605"/>
    <lineage>
        <taxon>Bacteria</taxon>
        <taxon>Bacillati</taxon>
        <taxon>Bacillota</taxon>
        <taxon>Bacilli</taxon>
        <taxon>Bacillales</taxon>
        <taxon>Caryophanaceae</taxon>
        <taxon>Ureibacillus</taxon>
    </lineage>
</organism>
<comment type="caution">
    <text evidence="4">The sequence shown here is derived from an EMBL/GenBank/DDBJ whole genome shotgun (WGS) entry which is preliminary data.</text>
</comment>
<feature type="region of interest" description="Disordered" evidence="2">
    <location>
        <begin position="330"/>
        <end position="359"/>
    </location>
</feature>
<dbReference type="Proteomes" id="UP000265692">
    <property type="component" value="Unassembled WGS sequence"/>
</dbReference>
<evidence type="ECO:0000313" key="5">
    <source>
        <dbReference type="Proteomes" id="UP000265692"/>
    </source>
</evidence>
<comment type="similarity">
    <text evidence="1">Belongs to the LytR/CpsA/Psr (LCP) family.</text>
</comment>
<dbReference type="Gene3D" id="3.40.630.190">
    <property type="entry name" value="LCP protein"/>
    <property type="match status" value="1"/>
</dbReference>
<gene>
    <name evidence="4" type="ORF">D1B33_03630</name>
</gene>
<dbReference type="NCBIfam" id="TIGR00350">
    <property type="entry name" value="lytR_cpsA_psr"/>
    <property type="match status" value="1"/>
</dbReference>
<name>A0A396SKQ9_9BACL</name>
<proteinExistence type="inferred from homology"/>
<protein>
    <submittedName>
        <fullName evidence="4">LytR family transcriptional regulator</fullName>
    </submittedName>
</protein>
<dbReference type="OrthoDB" id="27330at2"/>
<evidence type="ECO:0000256" key="2">
    <source>
        <dbReference type="SAM" id="MobiDB-lite"/>
    </source>
</evidence>
<dbReference type="PANTHER" id="PTHR33392">
    <property type="entry name" value="POLYISOPRENYL-TEICHOIC ACID--PEPTIDOGLYCAN TEICHOIC ACID TRANSFERASE TAGU"/>
    <property type="match status" value="1"/>
</dbReference>
<dbReference type="InterPro" id="IPR050922">
    <property type="entry name" value="LytR/CpsA/Psr_CW_biosynth"/>
</dbReference>
<dbReference type="EMBL" id="QWEI01000001">
    <property type="protein sequence ID" value="RHW39949.1"/>
    <property type="molecule type" value="Genomic_DNA"/>
</dbReference>
<feature type="compositionally biased region" description="Polar residues" evidence="2">
    <location>
        <begin position="331"/>
        <end position="345"/>
    </location>
</feature>
<sequence length="359" mass="39969">MKRSELNNLNKKKKKKFSFVLKVLLVLSASLLLCVTAYGVYITKKAEKAAEQSYEEIGRAGSDLRDAAVKPLEDNVSILFVGIDDSEERAQGSETSRSDALILATLNNEEKTVKLISIPRDSNVYIPYVGYNDKITHAHAYGGTLATIETVEQLFEIPVDYYVRMNFNAFIDVIDALGGIEVDVDIPYAFYEMDENDNKSIYLEPGLQELDGREALSLARTRKHDSDIMRGQRQQDIIEAIAKKAASASSITKYDDVLQAISTNMKTDMTFDEMKSFINYFTEGVPQIDSLTLDGYDDTSTGTYYYQLDTESLEETKHILQAHLELIPDTSDISGTEGQSTSENASGLPYSPEAVSSSR</sequence>
<feature type="domain" description="Cell envelope-related transcriptional attenuator" evidence="3">
    <location>
        <begin position="97"/>
        <end position="246"/>
    </location>
</feature>
<dbReference type="PANTHER" id="PTHR33392:SF3">
    <property type="entry name" value="POLYISOPRENYL-TEICHOIC ACID--PEPTIDOGLYCAN TEICHOIC ACID TRANSFERASE TAGT"/>
    <property type="match status" value="1"/>
</dbReference>
<reference evidence="4 5" key="1">
    <citation type="submission" date="2018-08" db="EMBL/GenBank/DDBJ databases">
        <title>Lysinibacillus sp. YLB-03 draft genome sequence.</title>
        <authorList>
            <person name="Yu L."/>
        </authorList>
    </citation>
    <scope>NUCLEOTIDE SEQUENCE [LARGE SCALE GENOMIC DNA]</scope>
    <source>
        <strain evidence="4 5">YLB-03</strain>
    </source>
</reference>
<dbReference type="Pfam" id="PF03816">
    <property type="entry name" value="LytR_cpsA_psr"/>
    <property type="match status" value="1"/>
</dbReference>
<evidence type="ECO:0000256" key="1">
    <source>
        <dbReference type="ARBA" id="ARBA00006068"/>
    </source>
</evidence>
<keyword evidence="5" id="KW-1185">Reference proteome</keyword>